<name>A0A1G2KXR2_9BACT</name>
<proteinExistence type="predicted"/>
<dbReference type="STRING" id="1802274.A3J58_01085"/>
<accession>A0A1G2KXR2</accession>
<sequence>MTTYVPAIAQVSEDSPITKQYFDRVQRALTVAAKTGTHMDVFTMLMEGHKTLVYHAVGWELKRVMDETGEVNKNLWEVFVASVEYMLDRDGLEAYARPFRRAGGGDLLRWMRRADTDDEKKLSSGLYFHASLLNARRESWWRKCE</sequence>
<dbReference type="EMBL" id="MHQM01000007">
    <property type="protein sequence ID" value="OHA04243.1"/>
    <property type="molecule type" value="Genomic_DNA"/>
</dbReference>
<protein>
    <submittedName>
        <fullName evidence="1">Uncharacterized protein</fullName>
    </submittedName>
</protein>
<dbReference type="AlphaFoldDB" id="A0A1G2KXR2"/>
<gene>
    <name evidence="1" type="ORF">A3J58_01085</name>
</gene>
<organism evidence="1 2">
    <name type="scientific">Candidatus Sungbacteria bacterium RIFCSPHIGHO2_02_FULL_52_23</name>
    <dbReference type="NCBI Taxonomy" id="1802274"/>
    <lineage>
        <taxon>Bacteria</taxon>
        <taxon>Candidatus Sungiibacteriota</taxon>
    </lineage>
</organism>
<comment type="caution">
    <text evidence="1">The sequence shown here is derived from an EMBL/GenBank/DDBJ whole genome shotgun (WGS) entry which is preliminary data.</text>
</comment>
<reference evidence="1 2" key="1">
    <citation type="journal article" date="2016" name="Nat. Commun.">
        <title>Thousands of microbial genomes shed light on interconnected biogeochemical processes in an aquifer system.</title>
        <authorList>
            <person name="Anantharaman K."/>
            <person name="Brown C.T."/>
            <person name="Hug L.A."/>
            <person name="Sharon I."/>
            <person name="Castelle C.J."/>
            <person name="Probst A.J."/>
            <person name="Thomas B.C."/>
            <person name="Singh A."/>
            <person name="Wilkins M.J."/>
            <person name="Karaoz U."/>
            <person name="Brodie E.L."/>
            <person name="Williams K.H."/>
            <person name="Hubbard S.S."/>
            <person name="Banfield J.F."/>
        </authorList>
    </citation>
    <scope>NUCLEOTIDE SEQUENCE [LARGE SCALE GENOMIC DNA]</scope>
</reference>
<evidence type="ECO:0000313" key="2">
    <source>
        <dbReference type="Proteomes" id="UP000178510"/>
    </source>
</evidence>
<dbReference type="Proteomes" id="UP000178510">
    <property type="component" value="Unassembled WGS sequence"/>
</dbReference>
<evidence type="ECO:0000313" key="1">
    <source>
        <dbReference type="EMBL" id="OHA04243.1"/>
    </source>
</evidence>